<gene>
    <name evidence="1" type="ORF">OTSGILL_2009</name>
</gene>
<dbReference type="Proteomes" id="UP000033769">
    <property type="component" value="Unassembled WGS sequence"/>
</dbReference>
<organism evidence="1 2">
    <name type="scientific">Orientia tsutsugamushi str. Gilliam</name>
    <dbReference type="NCBI Taxonomy" id="1359184"/>
    <lineage>
        <taxon>Bacteria</taxon>
        <taxon>Pseudomonadati</taxon>
        <taxon>Pseudomonadota</taxon>
        <taxon>Alphaproteobacteria</taxon>
        <taxon>Rickettsiales</taxon>
        <taxon>Rickettsiaceae</taxon>
        <taxon>Rickettsieae</taxon>
        <taxon>Orientia</taxon>
    </lineage>
</organism>
<comment type="caution">
    <text evidence="1">The sequence shown here is derived from an EMBL/GenBank/DDBJ whole genome shotgun (WGS) entry which is preliminary data.</text>
</comment>
<dbReference type="AlphaFoldDB" id="A0A0F3M7M7"/>
<proteinExistence type="predicted"/>
<name>A0A0F3M7M7_ORITS</name>
<protein>
    <submittedName>
        <fullName evidence="1">Uncharacterized protein</fullName>
    </submittedName>
</protein>
<sequence length="41" mass="4924">MVANYYNRFIVALAILMQDMINEKLLHIAFALKDRWYTAFD</sequence>
<evidence type="ECO:0000313" key="2">
    <source>
        <dbReference type="Proteomes" id="UP000033769"/>
    </source>
</evidence>
<accession>A0A0F3M7M7</accession>
<evidence type="ECO:0000313" key="1">
    <source>
        <dbReference type="EMBL" id="KJV51763.1"/>
    </source>
</evidence>
<dbReference type="EMBL" id="LANO01000038">
    <property type="protein sequence ID" value="KJV51763.1"/>
    <property type="molecule type" value="Genomic_DNA"/>
</dbReference>
<reference evidence="1 2" key="1">
    <citation type="submission" date="2015-02" db="EMBL/GenBank/DDBJ databases">
        <title>Genome Sequencing of Rickettsiales.</title>
        <authorList>
            <person name="Daugherty S.C."/>
            <person name="Su Q."/>
            <person name="Abolude K."/>
            <person name="Beier-Sexton M."/>
            <person name="Carlyon J.A."/>
            <person name="Carter R."/>
            <person name="Day N.P."/>
            <person name="Dumler S.J."/>
            <person name="Dyachenko V."/>
            <person name="Godinez A."/>
            <person name="Kurtti T.J."/>
            <person name="Lichay M."/>
            <person name="Mullins K.E."/>
            <person name="Ott S."/>
            <person name="Pappas-Brown V."/>
            <person name="Paris D.H."/>
            <person name="Patel P."/>
            <person name="Richards A.L."/>
            <person name="Sadzewicz L."/>
            <person name="Sears K."/>
            <person name="Seidman D."/>
            <person name="Sengamalay N."/>
            <person name="Stenos J."/>
            <person name="Tallon L.J."/>
            <person name="Vincent G."/>
            <person name="Fraser C.M."/>
            <person name="Munderloh U."/>
            <person name="Dunning-Hotopp J.C."/>
        </authorList>
    </citation>
    <scope>NUCLEOTIDE SEQUENCE [LARGE SCALE GENOMIC DNA]</scope>
    <source>
        <strain evidence="1 2">Gilliam</strain>
    </source>
</reference>
<dbReference type="PATRIC" id="fig|1359184.3.peg.1693"/>